<dbReference type="GO" id="GO:0030170">
    <property type="term" value="F:pyridoxal phosphate binding"/>
    <property type="evidence" value="ECO:0007669"/>
    <property type="project" value="InterPro"/>
</dbReference>
<feature type="modified residue" description="N6-(pyridoxal phosphate)lysine" evidence="6">
    <location>
        <position position="345"/>
    </location>
</feature>
<dbReference type="GO" id="GO:0016831">
    <property type="term" value="F:carboxy-lyase activity"/>
    <property type="evidence" value="ECO:0007669"/>
    <property type="project" value="UniProtKB-KW"/>
</dbReference>
<organism evidence="8">
    <name type="scientific">Tetranychus cinnabarinus</name>
    <name type="common">Carmine spider mite</name>
    <name type="synonym">Acarus cinnabarinus</name>
    <dbReference type="NCBI Taxonomy" id="93129"/>
    <lineage>
        <taxon>Eukaryota</taxon>
        <taxon>Metazoa</taxon>
        <taxon>Ecdysozoa</taxon>
        <taxon>Arthropoda</taxon>
        <taxon>Chelicerata</taxon>
        <taxon>Arachnida</taxon>
        <taxon>Acari</taxon>
        <taxon>Acariformes</taxon>
        <taxon>Trombidiformes</taxon>
        <taxon>Prostigmata</taxon>
        <taxon>Eleutherengona</taxon>
        <taxon>Raphignathae</taxon>
        <taxon>Tetranychoidea</taxon>
        <taxon>Tetranychidae</taxon>
        <taxon>Tetranychus</taxon>
    </lineage>
</organism>
<dbReference type="InterPro" id="IPR015424">
    <property type="entry name" value="PyrdxlP-dep_Trfase"/>
</dbReference>
<sequence length="536" mass="60558">MSHTQETEKISWLADLYQRTNKNWFGLNHSSEVASTSNNVSESKKDNVADDTLIRKVAEMVLDEFHLIGDSDNVKNTNKKLVNFTQPADLEKILKLEITKDGLTIKQLEDFCRQVIKYSVKTTHPHFYNQLYGGVDQFGVAGAWLTDALNTSQATYEIAPVFTLLERKIIEYCGSKCGWDLDKIDGIFSPGGSISNMYGMILARYNKFSDTKENGVRGLPRLVAFGSDSSHYSLSKSSIWMGMELIQLLRLKTDDRGKMIPSELEKEIENTIKDGAVPFVVIATAGTTVLGAFDPIREVAAICAKYNIWLHVDAALGGTFLLSLKHRTLLDGIELADSVAWNLHKLAGAPLQCPLFLTRHCQLLQHCNSLNAEYIFQSDKYYDADYDLGDKSIQCGRKVDSLRAWLTLASRGEDEWEHLVDNIIQMNRYITDKLTHRPNFKLVLPQFEGSTVSFWYIPEKLRNQTHIDPATLHKVCPAIKSRMMSSGSLMIGYQPLTCKNLPNFFRLALTCIPPATMEDMDFIVNEIERLGKDLEF</sequence>
<evidence type="ECO:0000256" key="5">
    <source>
        <dbReference type="ARBA" id="ARBA00023239"/>
    </source>
</evidence>
<accession>I1YA64</accession>
<dbReference type="InterPro" id="IPR015421">
    <property type="entry name" value="PyrdxlP-dep_Trfase_major"/>
</dbReference>
<dbReference type="GO" id="GO:0019752">
    <property type="term" value="P:carboxylic acid metabolic process"/>
    <property type="evidence" value="ECO:0007669"/>
    <property type="project" value="InterPro"/>
</dbReference>
<keyword evidence="4 6" id="KW-0663">Pyridoxal phosphate</keyword>
<evidence type="ECO:0000256" key="1">
    <source>
        <dbReference type="ARBA" id="ARBA00001933"/>
    </source>
</evidence>
<comment type="cofactor">
    <cofactor evidence="1 6 7">
        <name>pyridoxal 5'-phosphate</name>
        <dbReference type="ChEBI" id="CHEBI:597326"/>
    </cofactor>
</comment>
<evidence type="ECO:0000313" key="8">
    <source>
        <dbReference type="EMBL" id="AFI98883.1"/>
    </source>
</evidence>
<dbReference type="InterPro" id="IPR002129">
    <property type="entry name" value="PyrdxlP-dep_de-COase"/>
</dbReference>
<dbReference type="Gene3D" id="3.90.1150.170">
    <property type="match status" value="1"/>
</dbReference>
<reference evidence="8" key="1">
    <citation type="submission" date="2012-03" db="EMBL/GenBank/DDBJ databases">
        <title>Cloning of glutamate decarboxylase from T. cinnabarinus.</title>
        <authorList>
            <person name="Xu Z."/>
        </authorList>
    </citation>
    <scope>NUCLEOTIDE SEQUENCE</scope>
</reference>
<comment type="similarity">
    <text evidence="2 7">Belongs to the group II decarboxylase family.</text>
</comment>
<dbReference type="SUPFAM" id="SSF53383">
    <property type="entry name" value="PLP-dependent transferases"/>
    <property type="match status" value="1"/>
</dbReference>
<protein>
    <submittedName>
        <fullName evidence="8">Glutamate decareboxylase</fullName>
    </submittedName>
</protein>
<dbReference type="PANTHER" id="PTHR45677">
    <property type="entry name" value="GLUTAMATE DECARBOXYLASE-RELATED"/>
    <property type="match status" value="1"/>
</dbReference>
<evidence type="ECO:0000256" key="3">
    <source>
        <dbReference type="ARBA" id="ARBA00022793"/>
    </source>
</evidence>
<dbReference type="PANTHER" id="PTHR45677:SF8">
    <property type="entry name" value="CYSTEINE SULFINIC ACID DECARBOXYLASE"/>
    <property type="match status" value="1"/>
</dbReference>
<evidence type="ECO:0000256" key="6">
    <source>
        <dbReference type="PIRSR" id="PIRSR602129-50"/>
    </source>
</evidence>
<dbReference type="GO" id="GO:0005737">
    <property type="term" value="C:cytoplasm"/>
    <property type="evidence" value="ECO:0007669"/>
    <property type="project" value="TreeGrafter"/>
</dbReference>
<evidence type="ECO:0000256" key="4">
    <source>
        <dbReference type="ARBA" id="ARBA00022898"/>
    </source>
</evidence>
<keyword evidence="5 7" id="KW-0456">Lyase</keyword>
<keyword evidence="3" id="KW-0210">Decarboxylase</keyword>
<dbReference type="EMBL" id="JQ798396">
    <property type="protein sequence ID" value="AFI98883.1"/>
    <property type="molecule type" value="mRNA"/>
</dbReference>
<dbReference type="AlphaFoldDB" id="I1YA64"/>
<name>I1YA64_TETCI</name>
<dbReference type="Pfam" id="PF00282">
    <property type="entry name" value="Pyridoxal_deC"/>
    <property type="match status" value="1"/>
</dbReference>
<dbReference type="Gene3D" id="3.40.640.10">
    <property type="entry name" value="Type I PLP-dependent aspartate aminotransferase-like (Major domain)"/>
    <property type="match status" value="1"/>
</dbReference>
<evidence type="ECO:0000256" key="2">
    <source>
        <dbReference type="ARBA" id="ARBA00009533"/>
    </source>
</evidence>
<proteinExistence type="evidence at transcript level"/>
<evidence type="ECO:0000256" key="7">
    <source>
        <dbReference type="RuleBase" id="RU000382"/>
    </source>
</evidence>